<dbReference type="Proteomes" id="UP001174694">
    <property type="component" value="Unassembled WGS sequence"/>
</dbReference>
<organism evidence="4 5">
    <name type="scientific">Pleurostoma richardsiae</name>
    <dbReference type="NCBI Taxonomy" id="41990"/>
    <lineage>
        <taxon>Eukaryota</taxon>
        <taxon>Fungi</taxon>
        <taxon>Dikarya</taxon>
        <taxon>Ascomycota</taxon>
        <taxon>Pezizomycotina</taxon>
        <taxon>Sordariomycetes</taxon>
        <taxon>Sordariomycetidae</taxon>
        <taxon>Calosphaeriales</taxon>
        <taxon>Pleurostomataceae</taxon>
        <taxon>Pleurostoma</taxon>
    </lineage>
</organism>
<dbReference type="AlphaFoldDB" id="A0AA38VL15"/>
<evidence type="ECO:0000313" key="5">
    <source>
        <dbReference type="Proteomes" id="UP001174694"/>
    </source>
</evidence>
<evidence type="ECO:0000313" key="4">
    <source>
        <dbReference type="EMBL" id="KAJ9138393.1"/>
    </source>
</evidence>
<feature type="domain" description="Apple" evidence="3">
    <location>
        <begin position="121"/>
        <end position="175"/>
    </location>
</feature>
<feature type="transmembrane region" description="Helical" evidence="2">
    <location>
        <begin position="360"/>
        <end position="383"/>
    </location>
</feature>
<dbReference type="Pfam" id="PF00024">
    <property type="entry name" value="PAN_1"/>
    <property type="match status" value="2"/>
</dbReference>
<evidence type="ECO:0000256" key="1">
    <source>
        <dbReference type="SAM" id="MobiDB-lite"/>
    </source>
</evidence>
<reference evidence="4" key="1">
    <citation type="submission" date="2022-07" db="EMBL/GenBank/DDBJ databases">
        <title>Fungi with potential for degradation of polypropylene.</title>
        <authorList>
            <person name="Gostincar C."/>
        </authorList>
    </citation>
    <scope>NUCLEOTIDE SEQUENCE</scope>
    <source>
        <strain evidence="4">EXF-13308</strain>
    </source>
</reference>
<dbReference type="InterPro" id="IPR003609">
    <property type="entry name" value="Pan_app"/>
</dbReference>
<evidence type="ECO:0000259" key="3">
    <source>
        <dbReference type="Pfam" id="PF00024"/>
    </source>
</evidence>
<keyword evidence="5" id="KW-1185">Reference proteome</keyword>
<evidence type="ECO:0000256" key="2">
    <source>
        <dbReference type="SAM" id="Phobius"/>
    </source>
</evidence>
<keyword evidence="2" id="KW-0472">Membrane</keyword>
<dbReference type="Gene3D" id="3.50.4.10">
    <property type="entry name" value="Hepatocyte Growth Factor"/>
    <property type="match status" value="1"/>
</dbReference>
<feature type="region of interest" description="Disordered" evidence="1">
    <location>
        <begin position="198"/>
        <end position="266"/>
    </location>
</feature>
<comment type="caution">
    <text evidence="4">The sequence shown here is derived from an EMBL/GenBank/DDBJ whole genome shotgun (WGS) entry which is preliminary data.</text>
</comment>
<name>A0AA38VL15_9PEZI</name>
<keyword evidence="2" id="KW-1133">Transmembrane helix</keyword>
<protein>
    <recommendedName>
        <fullName evidence="3">Apple domain-containing protein</fullName>
    </recommendedName>
</protein>
<keyword evidence="2" id="KW-0812">Transmembrane</keyword>
<accession>A0AA38VL15</accession>
<feature type="domain" description="Apple" evidence="3">
    <location>
        <begin position="41"/>
        <end position="82"/>
    </location>
</feature>
<gene>
    <name evidence="4" type="ORF">NKR23_g8456</name>
</gene>
<sequence>MDEALELLDRRDDSPCPQGNGTQIGTAQQFTVFCDLNDFGDVQSTMDADSLTACADICSSFHPKCEGVSFDNKKCRLKSSVDPAKARPARKIDMAVASFPTASSNCGSLGGSATAPNGMAFQLFCNNIINGKDISQAFAPTFQDCLGQCAGTGGCGAVSFDASMSQGFKNCYLKGPAGPGDPLVDQGIDTAIMSNAAAAADPAPAPAPSPGTTTVQAPPPPPETTTVVAPPTTVTAQPVPTPTPSTSETPAPAPATTETPPPVPVPASTSGGTFFTPTPSPSAGVPPPAAPTTMTTQTVVVSTVAPGSSTIYVTSVLTLPVTPSPATAAPETTVLPTTTTAADGGVESDLADAGAAGSRAWIAAPVVGGVAALVLIALMFVMWGRRRRESRRGHPLWFDWLPLPRRRPGNNLSSVSGGGGAGRGWSPRAGRFGNFWRPGGGAEKLGDEETGGRGVLRDSMNGLGQNRPVLDGIPGLYRKD</sequence>
<dbReference type="EMBL" id="JANBVO010000030">
    <property type="protein sequence ID" value="KAJ9138393.1"/>
    <property type="molecule type" value="Genomic_DNA"/>
</dbReference>
<feature type="region of interest" description="Disordered" evidence="1">
    <location>
        <begin position="436"/>
        <end position="467"/>
    </location>
</feature>
<feature type="compositionally biased region" description="Low complexity" evidence="1">
    <location>
        <begin position="224"/>
        <end position="258"/>
    </location>
</feature>
<feature type="region of interest" description="Disordered" evidence="1">
    <location>
        <begin position="1"/>
        <end position="21"/>
    </location>
</feature>
<proteinExistence type="predicted"/>